<dbReference type="RefSeq" id="WP_064981462.1">
    <property type="nucleotide sequence ID" value="NZ_CP033507.1"/>
</dbReference>
<comment type="caution">
    <text evidence="1">The sequence shown here is derived from an EMBL/GenBank/DDBJ whole genome shotgun (WGS) entry which is preliminary data.</text>
</comment>
<dbReference type="EMBL" id="QZXA01000003">
    <property type="protein sequence ID" value="RJT35488.1"/>
    <property type="molecule type" value="Genomic_DNA"/>
</dbReference>
<dbReference type="Proteomes" id="UP000275530">
    <property type="component" value="Unassembled WGS sequence"/>
</dbReference>
<proteinExistence type="predicted"/>
<dbReference type="AlphaFoldDB" id="A0A6M7TAP0"/>
<name>A0A6M7TAP0_9HYPH</name>
<evidence type="ECO:0000313" key="1">
    <source>
        <dbReference type="EMBL" id="RJT35488.1"/>
    </source>
</evidence>
<organism evidence="1 2">
    <name type="scientific">Mesorhizobium jarvisii</name>
    <dbReference type="NCBI Taxonomy" id="1777867"/>
    <lineage>
        <taxon>Bacteria</taxon>
        <taxon>Pseudomonadati</taxon>
        <taxon>Pseudomonadota</taxon>
        <taxon>Alphaproteobacteria</taxon>
        <taxon>Hyphomicrobiales</taxon>
        <taxon>Phyllobacteriaceae</taxon>
        <taxon>Mesorhizobium</taxon>
    </lineage>
</organism>
<gene>
    <name evidence="1" type="ORF">D3242_08395</name>
</gene>
<evidence type="ECO:0000313" key="2">
    <source>
        <dbReference type="Proteomes" id="UP000275530"/>
    </source>
</evidence>
<protein>
    <submittedName>
        <fullName evidence="1">Uncharacterized protein</fullName>
    </submittedName>
</protein>
<sequence>MRSIFLRGAALAWAGLSLLLAAHWFVELGMVGFPDGHVTPFARATGPLLHLLASACLIQGLYFLYRALFGKAFLVPGLGLQILIAAVLTVAPTLIVRNCPRSQMCSSAYEALTNTMMDDGTGG</sequence>
<keyword evidence="2" id="KW-1185">Reference proteome</keyword>
<reference evidence="1 2" key="1">
    <citation type="submission" date="2018-09" db="EMBL/GenBank/DDBJ databases">
        <title>Mesorhizobium carmichaelinearum sp. nov. isolated from Carmichaelinea spp. root nodules in New Zealand.</title>
        <authorList>
            <person name="De Meyer S.E."/>
        </authorList>
    </citation>
    <scope>NUCLEOTIDE SEQUENCE [LARGE SCALE GENOMIC DNA]</scope>
    <source>
        <strain evidence="1 2">LMG 28313</strain>
    </source>
</reference>
<accession>A0A6M7TAP0</accession>